<dbReference type="InterPro" id="IPR036380">
    <property type="entry name" value="Isochorismatase-like_sf"/>
</dbReference>
<dbReference type="PANTHER" id="PTHR43540:SF6">
    <property type="entry name" value="ISOCHORISMATASE-LIKE DOMAIN-CONTAINING PROTEIN"/>
    <property type="match status" value="1"/>
</dbReference>
<evidence type="ECO:0000259" key="2">
    <source>
        <dbReference type="Pfam" id="PF00857"/>
    </source>
</evidence>
<gene>
    <name evidence="3" type="ORF">MCNF_46480</name>
</gene>
<dbReference type="Proteomes" id="UP000466931">
    <property type="component" value="Chromosome"/>
</dbReference>
<evidence type="ECO:0000256" key="1">
    <source>
        <dbReference type="ARBA" id="ARBA00022801"/>
    </source>
</evidence>
<organism evidence="3 4">
    <name type="scientific">Mycolicibacterium confluentis</name>
    <dbReference type="NCBI Taxonomy" id="28047"/>
    <lineage>
        <taxon>Bacteria</taxon>
        <taxon>Bacillati</taxon>
        <taxon>Actinomycetota</taxon>
        <taxon>Actinomycetes</taxon>
        <taxon>Mycobacteriales</taxon>
        <taxon>Mycobacteriaceae</taxon>
        <taxon>Mycolicibacterium</taxon>
    </lineage>
</organism>
<dbReference type="SUPFAM" id="SSF52499">
    <property type="entry name" value="Isochorismatase-like hydrolases"/>
    <property type="match status" value="1"/>
</dbReference>
<dbReference type="EMBL" id="AP022612">
    <property type="protein sequence ID" value="BBZ36043.1"/>
    <property type="molecule type" value="Genomic_DNA"/>
</dbReference>
<accession>A0A7I7Y4J8</accession>
<keyword evidence="4" id="KW-1185">Reference proteome</keyword>
<dbReference type="RefSeq" id="WP_085151407.1">
    <property type="nucleotide sequence ID" value="NZ_AP022612.1"/>
</dbReference>
<dbReference type="AlphaFoldDB" id="A0A7I7Y4J8"/>
<reference evidence="3" key="1">
    <citation type="journal article" date="2019" name="Emerg. Microbes Infect.">
        <title>Comprehensive subspecies identification of 175 nontuberculous mycobacteria species based on 7547 genomic profiles.</title>
        <authorList>
            <person name="Matsumoto Y."/>
            <person name="Kinjo T."/>
            <person name="Motooka D."/>
            <person name="Nabeya D."/>
            <person name="Jung N."/>
            <person name="Uechi K."/>
            <person name="Horii T."/>
            <person name="Iida T."/>
            <person name="Fujita J."/>
            <person name="Nakamura S."/>
        </authorList>
    </citation>
    <scope>NUCLEOTIDE SEQUENCE [LARGE SCALE GENOMIC DNA]</scope>
    <source>
        <strain evidence="3">JCM 13671</strain>
    </source>
</reference>
<evidence type="ECO:0000313" key="4">
    <source>
        <dbReference type="Proteomes" id="UP000466931"/>
    </source>
</evidence>
<evidence type="ECO:0000313" key="3">
    <source>
        <dbReference type="EMBL" id="BBZ36043.1"/>
    </source>
</evidence>
<proteinExistence type="predicted"/>
<name>A0A7I7Y4J8_9MYCO</name>
<protein>
    <submittedName>
        <fullName evidence="3">Isochorismatase</fullName>
    </submittedName>
</protein>
<dbReference type="CDD" id="cd00431">
    <property type="entry name" value="cysteine_hydrolases"/>
    <property type="match status" value="1"/>
</dbReference>
<keyword evidence="1" id="KW-0378">Hydrolase</keyword>
<dbReference type="PANTHER" id="PTHR43540">
    <property type="entry name" value="PEROXYUREIDOACRYLATE/UREIDOACRYLATE AMIDOHYDROLASE-RELATED"/>
    <property type="match status" value="1"/>
</dbReference>
<reference evidence="3" key="2">
    <citation type="submission" date="2020-02" db="EMBL/GenBank/DDBJ databases">
        <authorList>
            <person name="Matsumoto Y."/>
            <person name="Motooka D."/>
            <person name="Nakamura S."/>
        </authorList>
    </citation>
    <scope>NUCLEOTIDE SEQUENCE</scope>
    <source>
        <strain evidence="3">JCM 13671</strain>
    </source>
</reference>
<sequence>MADTAVLVIDMMNAYQHPDAELLIPNVADIVTPLAELVALARDREDVDLIYVNDNYGDFAAQPSDLVRAALDGDRPDLVRPVVPDDGVRFLTKVRHSAFYASPLAYLLGRLETQRVVLIGQVTEQCILYSALDAYVRHLDVVVPRDAVAHIDPGLGKAALEMMERNMGAEISTAATCLG</sequence>
<dbReference type="InterPro" id="IPR050272">
    <property type="entry name" value="Isochorismatase-like_hydrls"/>
</dbReference>
<dbReference type="GO" id="GO:0016787">
    <property type="term" value="F:hydrolase activity"/>
    <property type="evidence" value="ECO:0007669"/>
    <property type="project" value="UniProtKB-KW"/>
</dbReference>
<dbReference type="Pfam" id="PF00857">
    <property type="entry name" value="Isochorismatase"/>
    <property type="match status" value="1"/>
</dbReference>
<feature type="domain" description="Isochorismatase-like" evidence="2">
    <location>
        <begin position="4"/>
        <end position="175"/>
    </location>
</feature>
<dbReference type="InterPro" id="IPR000868">
    <property type="entry name" value="Isochorismatase-like_dom"/>
</dbReference>
<dbReference type="Gene3D" id="3.40.50.850">
    <property type="entry name" value="Isochorismatase-like"/>
    <property type="match status" value="1"/>
</dbReference>
<dbReference type="OrthoDB" id="4305745at2"/>